<feature type="active site" description="Glycyl thioester intermediate" evidence="13">
    <location>
        <position position="97"/>
    </location>
</feature>
<keyword evidence="3" id="KW-0808">Transferase</keyword>
<dbReference type="EMBL" id="LLZZ01000182">
    <property type="protein sequence ID" value="KTA95718.1"/>
    <property type="molecule type" value="Genomic_DNA"/>
</dbReference>
<dbReference type="PANTHER" id="PTHR24067">
    <property type="entry name" value="UBIQUITIN-CONJUGATING ENZYME E2"/>
    <property type="match status" value="1"/>
</dbReference>
<accession>A0A0W0CI62</accession>
<comment type="pathway">
    <text evidence="9">Protein modification.</text>
</comment>
<evidence type="ECO:0000256" key="7">
    <source>
        <dbReference type="ARBA" id="ARBA00030012"/>
    </source>
</evidence>
<comment type="similarity">
    <text evidence="14">Belongs to the ubiquitin-conjugating enzyme family.</text>
</comment>
<evidence type="ECO:0000256" key="2">
    <source>
        <dbReference type="ARBA" id="ARBA00022593"/>
    </source>
</evidence>
<organism evidence="16 17">
    <name type="scientific">Candida glabrata</name>
    <name type="common">Yeast</name>
    <name type="synonym">Torulopsis glabrata</name>
    <dbReference type="NCBI Taxonomy" id="5478"/>
    <lineage>
        <taxon>Eukaryota</taxon>
        <taxon>Fungi</taxon>
        <taxon>Dikarya</taxon>
        <taxon>Ascomycota</taxon>
        <taxon>Saccharomycotina</taxon>
        <taxon>Saccharomycetes</taxon>
        <taxon>Saccharomycetales</taxon>
        <taxon>Saccharomycetaceae</taxon>
        <taxon>Nakaseomyces</taxon>
    </lineage>
</organism>
<evidence type="ECO:0000256" key="11">
    <source>
        <dbReference type="ARBA" id="ARBA00076592"/>
    </source>
</evidence>
<evidence type="ECO:0000313" key="17">
    <source>
        <dbReference type="Proteomes" id="UP000054886"/>
    </source>
</evidence>
<evidence type="ECO:0000256" key="9">
    <source>
        <dbReference type="ARBA" id="ARBA00043952"/>
    </source>
</evidence>
<keyword evidence="2" id="KW-0962">Peroxisome biogenesis</keyword>
<dbReference type="PROSITE" id="PS50127">
    <property type="entry name" value="UBC_2"/>
    <property type="match status" value="1"/>
</dbReference>
<dbReference type="GO" id="GO:0005524">
    <property type="term" value="F:ATP binding"/>
    <property type="evidence" value="ECO:0007669"/>
    <property type="project" value="UniProtKB-UniRule"/>
</dbReference>
<evidence type="ECO:0000256" key="12">
    <source>
        <dbReference type="ARBA" id="ARBA00081257"/>
    </source>
</evidence>
<evidence type="ECO:0000256" key="4">
    <source>
        <dbReference type="ARBA" id="ARBA00022741"/>
    </source>
</evidence>
<dbReference type="Proteomes" id="UP000054886">
    <property type="component" value="Unassembled WGS sequence"/>
</dbReference>
<evidence type="ECO:0000256" key="10">
    <source>
        <dbReference type="ARBA" id="ARBA00072564"/>
    </source>
</evidence>
<evidence type="ECO:0000256" key="8">
    <source>
        <dbReference type="ARBA" id="ARBA00031729"/>
    </source>
</evidence>
<dbReference type="GO" id="GO:0061631">
    <property type="term" value="F:ubiquitin conjugating enzyme activity"/>
    <property type="evidence" value="ECO:0007669"/>
    <property type="project" value="UniProtKB-EC"/>
</dbReference>
<sequence>MARISKELLKIRKALEHGDSEFLVDLAPVDDSDLSRWLAVIKGPAETPYYPYKFKLAIEVPASYPMVPPTIKFVSDAKAGIRVPPHCNVDRRTGEICLDILKPEGWSPIWDILHVVQAIHILLQEPVPDSPLDVDMANILKNNDMSAYNGIIRYFLTETDSP</sequence>
<dbReference type="InterPro" id="IPR016135">
    <property type="entry name" value="UBQ-conjugating_enzyme/RWD"/>
</dbReference>
<dbReference type="SUPFAM" id="SSF54495">
    <property type="entry name" value="UBC-like"/>
    <property type="match status" value="1"/>
</dbReference>
<evidence type="ECO:0000256" key="3">
    <source>
        <dbReference type="ARBA" id="ARBA00022679"/>
    </source>
</evidence>
<gene>
    <name evidence="16" type="ORF">AO440_002775</name>
</gene>
<proteinExistence type="inferred from homology"/>
<dbReference type="VEuPathDB" id="FungiDB:GWK60_I05885"/>
<dbReference type="CDD" id="cd23812">
    <property type="entry name" value="UBCc_ScPEX4-like"/>
    <property type="match status" value="1"/>
</dbReference>
<keyword evidence="4 14" id="KW-0547">Nucleotide-binding</keyword>
<dbReference type="GO" id="GO:0005777">
    <property type="term" value="C:peroxisome"/>
    <property type="evidence" value="ECO:0007669"/>
    <property type="project" value="EnsemblFungi"/>
</dbReference>
<dbReference type="FunFam" id="3.10.110.10:FF:000096">
    <property type="entry name" value="Ubiquitin-conjugating enzyme E2-21 kDa"/>
    <property type="match status" value="1"/>
</dbReference>
<evidence type="ECO:0000256" key="14">
    <source>
        <dbReference type="RuleBase" id="RU362109"/>
    </source>
</evidence>
<keyword evidence="6 14" id="KW-0067">ATP-binding</keyword>
<feature type="domain" description="UBC core" evidence="15">
    <location>
        <begin position="1"/>
        <end position="161"/>
    </location>
</feature>
<evidence type="ECO:0000256" key="1">
    <source>
        <dbReference type="ARBA" id="ARBA00012486"/>
    </source>
</evidence>
<dbReference type="VEuPathDB" id="FungiDB:GVI51_I10241"/>
<dbReference type="AlphaFoldDB" id="A0A0W0CI62"/>
<reference evidence="16 17" key="1">
    <citation type="submission" date="2015-10" db="EMBL/GenBank/DDBJ databases">
        <title>Draft genomes sequences of Candida glabrata isolates 1A, 1B, 2A, 2B, 3A and 3B.</title>
        <authorList>
            <person name="Haavelsrud O.E."/>
            <person name="Gaustad P."/>
        </authorList>
    </citation>
    <scope>NUCLEOTIDE SEQUENCE [LARGE SCALE GENOMIC DNA]</scope>
    <source>
        <strain evidence="16">910700640</strain>
    </source>
</reference>
<evidence type="ECO:0000256" key="13">
    <source>
        <dbReference type="PROSITE-ProRule" id="PRU10133"/>
    </source>
</evidence>
<dbReference type="EC" id="2.3.2.23" evidence="1"/>
<dbReference type="PROSITE" id="PS00183">
    <property type="entry name" value="UBC_1"/>
    <property type="match status" value="1"/>
</dbReference>
<protein>
    <recommendedName>
        <fullName evidence="10">Ubiquitin-conjugating enzyme E2-21 kDa</fullName>
        <ecNumber evidence="1">2.3.2.23</ecNumber>
    </recommendedName>
    <alternativeName>
        <fullName evidence="11">E2 ubiquitin-conjugating enzyme PEX4</fullName>
    </alternativeName>
    <alternativeName>
        <fullName evidence="12">Peroxin-4</fullName>
    </alternativeName>
    <alternativeName>
        <fullName evidence="8">Ubiquitin carrier protein</fullName>
    </alternativeName>
    <alternativeName>
        <fullName evidence="7">Ubiquitin-protein ligase</fullName>
    </alternativeName>
</protein>
<dbReference type="Gene3D" id="3.10.110.10">
    <property type="entry name" value="Ubiquitin Conjugating Enzyme"/>
    <property type="match status" value="1"/>
</dbReference>
<evidence type="ECO:0000259" key="15">
    <source>
        <dbReference type="PROSITE" id="PS50127"/>
    </source>
</evidence>
<dbReference type="VEuPathDB" id="FungiDB:B1J91_I10450g"/>
<evidence type="ECO:0000256" key="6">
    <source>
        <dbReference type="ARBA" id="ARBA00022840"/>
    </source>
</evidence>
<evidence type="ECO:0000313" key="16">
    <source>
        <dbReference type="EMBL" id="KTA95718.1"/>
    </source>
</evidence>
<dbReference type="GO" id="GO:0016562">
    <property type="term" value="P:protein import into peroxisome matrix, receptor recycling"/>
    <property type="evidence" value="ECO:0007669"/>
    <property type="project" value="EnsemblFungi"/>
</dbReference>
<dbReference type="InterPro" id="IPR050113">
    <property type="entry name" value="Ub_conjugating_enzyme"/>
</dbReference>
<keyword evidence="5 14" id="KW-0833">Ubl conjugation pathway</keyword>
<dbReference type="InterPro" id="IPR023313">
    <property type="entry name" value="UBQ-conjugating_AS"/>
</dbReference>
<evidence type="ECO:0000256" key="5">
    <source>
        <dbReference type="ARBA" id="ARBA00022786"/>
    </source>
</evidence>
<dbReference type="GO" id="GO:0006513">
    <property type="term" value="P:protein monoubiquitination"/>
    <property type="evidence" value="ECO:0007669"/>
    <property type="project" value="EnsemblFungi"/>
</dbReference>
<dbReference type="VEuPathDB" id="FungiDB:CAGL0I10450g"/>
<dbReference type="GO" id="GO:0051865">
    <property type="term" value="P:protein autoubiquitination"/>
    <property type="evidence" value="ECO:0007669"/>
    <property type="project" value="EnsemblFungi"/>
</dbReference>
<dbReference type="SMART" id="SM00212">
    <property type="entry name" value="UBCc"/>
    <property type="match status" value="1"/>
</dbReference>
<dbReference type="InterPro" id="IPR000608">
    <property type="entry name" value="UBC"/>
</dbReference>
<comment type="caution">
    <text evidence="16">The sequence shown here is derived from an EMBL/GenBank/DDBJ whole genome shotgun (WGS) entry which is preliminary data.</text>
</comment>
<dbReference type="Pfam" id="PF00179">
    <property type="entry name" value="UQ_con"/>
    <property type="match status" value="1"/>
</dbReference>
<name>A0A0W0CI62_CANGB</name>